<dbReference type="AlphaFoldDB" id="A0A1E5Q5K3"/>
<gene>
    <name evidence="1" type="ORF">BEN30_14240</name>
</gene>
<protein>
    <submittedName>
        <fullName evidence="1">Uncharacterized protein</fullName>
    </submittedName>
</protein>
<reference evidence="2" key="1">
    <citation type="submission" date="2016-07" db="EMBL/GenBank/DDBJ databases">
        <authorList>
            <person name="Florea S."/>
            <person name="Webb J.S."/>
            <person name="Jaromczyk J."/>
            <person name="Schardl C.L."/>
        </authorList>
    </citation>
    <scope>NUCLEOTIDE SEQUENCE [LARGE SCALE GENOMIC DNA]</scope>
    <source>
        <strain evidence="2">MV-1</strain>
    </source>
</reference>
<dbReference type="EMBL" id="MCGG01000050">
    <property type="protein sequence ID" value="OEJ65496.1"/>
    <property type="molecule type" value="Genomic_DNA"/>
</dbReference>
<dbReference type="Proteomes" id="UP000095347">
    <property type="component" value="Unassembled WGS sequence"/>
</dbReference>
<organism evidence="1 2">
    <name type="scientific">Magnetovibrio blakemorei</name>
    <dbReference type="NCBI Taxonomy" id="28181"/>
    <lineage>
        <taxon>Bacteria</taxon>
        <taxon>Pseudomonadati</taxon>
        <taxon>Pseudomonadota</taxon>
        <taxon>Alphaproteobacteria</taxon>
        <taxon>Rhodospirillales</taxon>
        <taxon>Magnetovibrionaceae</taxon>
        <taxon>Magnetovibrio</taxon>
    </lineage>
</organism>
<comment type="caution">
    <text evidence="1">The sequence shown here is derived from an EMBL/GenBank/DDBJ whole genome shotgun (WGS) entry which is preliminary data.</text>
</comment>
<dbReference type="OrthoDB" id="582619at2"/>
<evidence type="ECO:0000313" key="2">
    <source>
        <dbReference type="Proteomes" id="UP000095347"/>
    </source>
</evidence>
<evidence type="ECO:0000313" key="1">
    <source>
        <dbReference type="EMBL" id="OEJ65496.1"/>
    </source>
</evidence>
<dbReference type="RefSeq" id="WP_069958742.1">
    <property type="nucleotide sequence ID" value="NZ_MCGG01000050.1"/>
</dbReference>
<name>A0A1E5Q5K3_9PROT</name>
<dbReference type="STRING" id="28181.BEN30_14240"/>
<proteinExistence type="predicted"/>
<accession>A0A1E5Q5K3</accession>
<sequence length="123" mass="13106">MSIALLDKDTEMLIDSSDGTVLPSVLGNVLHVRYEELAKLSGLKSSSLRASPKAKSTQAKLRPIAQILLRASAMTGSIGLAVAWFEYQPIPGFGNKTPAETVADGYADAVLQHLSDMEEGVYA</sequence>
<keyword evidence="2" id="KW-1185">Reference proteome</keyword>